<dbReference type="AlphaFoldDB" id="A0A7W8NGE0"/>
<evidence type="ECO:0000313" key="1">
    <source>
        <dbReference type="EMBL" id="MBB5366419.1"/>
    </source>
</evidence>
<dbReference type="Proteomes" id="UP000552709">
    <property type="component" value="Unassembled WGS sequence"/>
</dbReference>
<dbReference type="EMBL" id="JACHFL010000042">
    <property type="protein sequence ID" value="MBB5366419.1"/>
    <property type="molecule type" value="Genomic_DNA"/>
</dbReference>
<reference evidence="1 2" key="1">
    <citation type="submission" date="2020-08" db="EMBL/GenBank/DDBJ databases">
        <title>Genomic Encyclopedia of Type Strains, Phase IV (KMG-IV): sequencing the most valuable type-strain genomes for metagenomic binning, comparative biology and taxonomic classification.</title>
        <authorList>
            <person name="Goeker M."/>
        </authorList>
    </citation>
    <scope>NUCLEOTIDE SEQUENCE [LARGE SCALE GENOMIC DNA]</scope>
    <source>
        <strain evidence="1 2">DSM 27939</strain>
    </source>
</reference>
<protein>
    <submittedName>
        <fullName evidence="1">Uncharacterized protein</fullName>
    </submittedName>
</protein>
<keyword evidence="2" id="KW-1185">Reference proteome</keyword>
<evidence type="ECO:0000313" key="2">
    <source>
        <dbReference type="Proteomes" id="UP000552709"/>
    </source>
</evidence>
<organism evidence="1 2">
    <name type="scientific">Deinococcus humi</name>
    <dbReference type="NCBI Taxonomy" id="662880"/>
    <lineage>
        <taxon>Bacteria</taxon>
        <taxon>Thermotogati</taxon>
        <taxon>Deinococcota</taxon>
        <taxon>Deinococci</taxon>
        <taxon>Deinococcales</taxon>
        <taxon>Deinococcaceae</taxon>
        <taxon>Deinococcus</taxon>
    </lineage>
</organism>
<name>A0A7W8NGE0_9DEIO</name>
<accession>A0A7W8NGE0</accession>
<comment type="caution">
    <text evidence="1">The sequence shown here is derived from an EMBL/GenBank/DDBJ whole genome shotgun (WGS) entry which is preliminary data.</text>
</comment>
<proteinExistence type="predicted"/>
<sequence length="182" mass="19209">MIAASADDAVSVVFTQSIREKLAEVNRALLDAPSAPLSTRPLLGEAQTFQDARWPTALVPSGVPVKSPGATSRVLGVGEPDNVIAAGVLPSDTALELALVNWIGKEADVTVVCFNNRAQILVAGEKVKHVKLRPGMVDRFPLDLTLESGLNDVQCYSLRAAMANGEPAHAWPPIFAAFVQGS</sequence>
<gene>
    <name evidence="1" type="ORF">HNQ08_005548</name>
</gene>